<accession>A0A4Q4LZY4</accession>
<reference evidence="3" key="1">
    <citation type="journal article" date="2019" name="bioRxiv">
        <title>Genomics, evolutionary history and diagnostics of the Alternaria alternata species group including apple and Asian pear pathotypes.</title>
        <authorList>
            <person name="Armitage A.D."/>
            <person name="Cockerton H.M."/>
            <person name="Sreenivasaprasad S."/>
            <person name="Woodhall J.W."/>
            <person name="Lane C.R."/>
            <person name="Harrison R.J."/>
            <person name="Clarkson J.P."/>
        </authorList>
    </citation>
    <scope>NUCLEOTIDE SEQUENCE [LARGE SCALE GENOMIC DNA]</scope>
    <source>
        <strain evidence="3">FERA 1082</strain>
    </source>
</reference>
<dbReference type="Pfam" id="PF12520">
    <property type="entry name" value="DUF3723"/>
    <property type="match status" value="1"/>
</dbReference>
<feature type="compositionally biased region" description="Low complexity" evidence="1">
    <location>
        <begin position="619"/>
        <end position="632"/>
    </location>
</feature>
<gene>
    <name evidence="2" type="ORF">AA0114_g12435</name>
</gene>
<comment type="caution">
    <text evidence="2">The sequence shown here is derived from an EMBL/GenBank/DDBJ whole genome shotgun (WGS) entry which is preliminary data.</text>
</comment>
<name>A0A4Q4LZY4_9PLEO</name>
<dbReference type="AlphaFoldDB" id="A0A4Q4LZY4"/>
<dbReference type="EMBL" id="PDXA01000082">
    <property type="protein sequence ID" value="RYN28584.1"/>
    <property type="molecule type" value="Genomic_DNA"/>
</dbReference>
<organism evidence="2 3">
    <name type="scientific">Alternaria tenuissima</name>
    <dbReference type="NCBI Taxonomy" id="119927"/>
    <lineage>
        <taxon>Eukaryota</taxon>
        <taxon>Fungi</taxon>
        <taxon>Dikarya</taxon>
        <taxon>Ascomycota</taxon>
        <taxon>Pezizomycotina</taxon>
        <taxon>Dothideomycetes</taxon>
        <taxon>Pleosporomycetidae</taxon>
        <taxon>Pleosporales</taxon>
        <taxon>Pleosporineae</taxon>
        <taxon>Pleosporaceae</taxon>
        <taxon>Alternaria</taxon>
        <taxon>Alternaria sect. Alternaria</taxon>
        <taxon>Alternaria alternata complex</taxon>
    </lineage>
</organism>
<dbReference type="Proteomes" id="UP000292402">
    <property type="component" value="Unassembled WGS sequence"/>
</dbReference>
<feature type="region of interest" description="Disordered" evidence="1">
    <location>
        <begin position="610"/>
        <end position="644"/>
    </location>
</feature>
<evidence type="ECO:0000256" key="1">
    <source>
        <dbReference type="SAM" id="MobiDB-lite"/>
    </source>
</evidence>
<dbReference type="InterPro" id="IPR022198">
    <property type="entry name" value="DUF3723"/>
</dbReference>
<evidence type="ECO:0000313" key="3">
    <source>
        <dbReference type="Proteomes" id="UP000292402"/>
    </source>
</evidence>
<proteinExistence type="predicted"/>
<evidence type="ECO:0000313" key="2">
    <source>
        <dbReference type="EMBL" id="RYN28584.1"/>
    </source>
</evidence>
<protein>
    <submittedName>
        <fullName evidence="2">Uncharacterized protein</fullName>
    </submittedName>
</protein>
<sequence>MPSTQFSTIHDRYLGHGIVALSQLPKASEDDLVIHKKELKELKGRLEGQTWKPWQKESHLKAEISCRYWNDESVGEKKRLDGVDFPQLQFREGADIRMIESMALLEVIRSSESSRYERRINNHERRCVVEFLRKDGSNSREWAIESCHEAICEFFGAPTFGLETLHSAKNPPPAHILQAARLISETPGVAGAFRELSRLPSMWVTNSFNFLTDVRKCFCSEVSMPISLIETVLTTNFEQEIQNYIRAITDQWKKITLGWNDEVVPHINVKSIERLQSLAPRYSEDERDSVKRKFQQNLIFPGLKDSELREQVEMVICSQGPILTLSTFAEAVRLLQSKVREPLTKLLNGMDRKKDTLRKRIVEILGYEFDNLSRSGGLLPASDEQKKEAVERCYRHIFLHAIRNSLSRGSIAEAELSMVMKQEFSSLGFLGASYIIESEECIAIRAPVSSDMAEPKHIKVDERHGVELFNKKSAVQHLYSDNIRENQTPRNGISPSFMAQHIVRVFLFGETGPERIQVASLNFSQQSVRPVRPIAAKVVSTAGSPTESCPIVDSTDSTDSTASVSVPPLLQAVRQPTPEDTRARKPYPPTERLVLQEALRSKAASLIEVGSSPKMSTGSPRVSVKRSSPVFVHQDCPRTPKRPRLSLQSFQTGDATMFSKKIAVPSTETGSRVSTNVSDDRNVVNITLADQSARMAGSSRPSTRYRTNYSPGSSSVDGTLASIATYAKFSTNPFSDEVVRWLDQLPADNTKYTSSKPVRNVKYIGKKPGMVYVATTDPQLTVNFYRNQMELWMFSRFSYACRDACTDRTVKKFATSAIQLQEAIKRHDLTEVFVDSMKLASTDHPVINK</sequence>